<feature type="compositionally biased region" description="Polar residues" evidence="1">
    <location>
        <begin position="30"/>
        <end position="41"/>
    </location>
</feature>
<feature type="region of interest" description="Disordered" evidence="1">
    <location>
        <begin position="346"/>
        <end position="376"/>
    </location>
</feature>
<name>A0A8H4QGX7_9AGAR</name>
<proteinExistence type="predicted"/>
<comment type="caution">
    <text evidence="2">The sequence shown here is derived from an EMBL/GenBank/DDBJ whole genome shotgun (WGS) entry which is preliminary data.</text>
</comment>
<feature type="region of interest" description="Disordered" evidence="1">
    <location>
        <begin position="389"/>
        <end position="670"/>
    </location>
</feature>
<evidence type="ECO:0000313" key="2">
    <source>
        <dbReference type="EMBL" id="KAF4610894.1"/>
    </source>
</evidence>
<feature type="compositionally biased region" description="Low complexity" evidence="1">
    <location>
        <begin position="122"/>
        <end position="141"/>
    </location>
</feature>
<feature type="compositionally biased region" description="Low complexity" evidence="1">
    <location>
        <begin position="478"/>
        <end position="488"/>
    </location>
</feature>
<feature type="compositionally biased region" description="Low complexity" evidence="1">
    <location>
        <begin position="649"/>
        <end position="663"/>
    </location>
</feature>
<feature type="compositionally biased region" description="Basic and acidic residues" evidence="1">
    <location>
        <begin position="96"/>
        <end position="105"/>
    </location>
</feature>
<dbReference type="AlphaFoldDB" id="A0A8H4QGX7"/>
<feature type="region of interest" description="Disordered" evidence="1">
    <location>
        <begin position="54"/>
        <end position="146"/>
    </location>
</feature>
<feature type="compositionally biased region" description="Acidic residues" evidence="1">
    <location>
        <begin position="306"/>
        <end position="322"/>
    </location>
</feature>
<dbReference type="EMBL" id="JAACJL010000058">
    <property type="protein sequence ID" value="KAF4610894.1"/>
    <property type="molecule type" value="Genomic_DNA"/>
</dbReference>
<feature type="compositionally biased region" description="Basic and acidic residues" evidence="1">
    <location>
        <begin position="323"/>
        <end position="333"/>
    </location>
</feature>
<dbReference type="Proteomes" id="UP000521872">
    <property type="component" value="Unassembled WGS sequence"/>
</dbReference>
<gene>
    <name evidence="2" type="ORF">D9613_007029</name>
</gene>
<evidence type="ECO:0000313" key="3">
    <source>
        <dbReference type="Proteomes" id="UP000521872"/>
    </source>
</evidence>
<feature type="compositionally biased region" description="Polar residues" evidence="1">
    <location>
        <begin position="541"/>
        <end position="555"/>
    </location>
</feature>
<organism evidence="2 3">
    <name type="scientific">Agrocybe pediades</name>
    <dbReference type="NCBI Taxonomy" id="84607"/>
    <lineage>
        <taxon>Eukaryota</taxon>
        <taxon>Fungi</taxon>
        <taxon>Dikarya</taxon>
        <taxon>Basidiomycota</taxon>
        <taxon>Agaricomycotina</taxon>
        <taxon>Agaricomycetes</taxon>
        <taxon>Agaricomycetidae</taxon>
        <taxon>Agaricales</taxon>
        <taxon>Agaricineae</taxon>
        <taxon>Strophariaceae</taxon>
        <taxon>Agrocybe</taxon>
    </lineage>
</organism>
<accession>A0A8H4QGX7</accession>
<reference evidence="2 3" key="1">
    <citation type="submission" date="2019-12" db="EMBL/GenBank/DDBJ databases">
        <authorList>
            <person name="Floudas D."/>
            <person name="Bentzer J."/>
            <person name="Ahren D."/>
            <person name="Johansson T."/>
            <person name="Persson P."/>
            <person name="Tunlid A."/>
        </authorList>
    </citation>
    <scope>NUCLEOTIDE SEQUENCE [LARGE SCALE GENOMIC DNA]</scope>
    <source>
        <strain evidence="2 3">CBS 102.39</strain>
    </source>
</reference>
<protein>
    <submittedName>
        <fullName evidence="2">Uncharacterized protein</fullName>
    </submittedName>
</protein>
<feature type="region of interest" description="Disordered" evidence="1">
    <location>
        <begin position="306"/>
        <end position="333"/>
    </location>
</feature>
<sequence length="830" mass="86121">MSSPALVTRRVSARRGSVTAPDPHGLHSDVNLNPARSSSSKLTIVRVPAPAAVTPLNLNEPPSSPVLGQRRLHRRIAPTATSPPERVSFAFSSFGGKERSASPDHSHHHHHGHGHSGGGGSPSSSPRLRPSSPHGHSSGSGFKPRLTPDQLVDLARQSTVPRPQALSPAIADAAGVPAPATFTPLPDDIYLPFIDRPSEVATLISSPPDVKLFTLLAQTFPKNLNAKPELFESKLQMDSPQNLPRDPATWNFQQLMYHLTHIDRDVSPDFVWAIAARKCILSHSELLWERIKGALGIPPELDVDYDFLDDDQESPDTSDISDDEGRAARGHWSDWDAVMDSPISVRPSKRLSMGDSPSASIYSGRQHHHDQEAHFRSQMDDKLQGLKKDGYTQTSASATRESDDDPGEPTIAAPTPHGLRSPSGAGEGGGMVIGDFSPLIDPGLSSPQDHIVIEPLLAPPATLSPHSSGSNNPPPLSLPASLGLMAGSPGEGAGLGDIAEGAEEEEEETEAATEVASPAPDTITESSSANGKPEEDPDLISPSQIQGLRISTSPLPASHSFGSPALLSPISPLPPYPSHPSGTSPIPGMSLDAAIGSGTSPNPPASAAQPIPSSSSHPSSSRPHSRTGSFSSIGGGSGFGPFQRSESTGSLSASWSAGNASSNIPNSAYSHQTTYSGYASSVVGSDIDMGDLSSGYVSDGGSSVGFGLGGAARVQGQGPLFPSNFARLRKSFSAHSGGVSSGRGTGDSARARHGPVVGRKPYVRLRDAVAGAGTTPNVSGGQATTGSTYGVPSAAYRQGKVRTYSHGASTLANARMEAAETLASGGKEGK</sequence>
<feature type="compositionally biased region" description="Low complexity" evidence="1">
    <location>
        <begin position="605"/>
        <end position="632"/>
    </location>
</feature>
<feature type="region of interest" description="Disordered" evidence="1">
    <location>
        <begin position="734"/>
        <end position="754"/>
    </location>
</feature>
<feature type="compositionally biased region" description="Acidic residues" evidence="1">
    <location>
        <begin position="500"/>
        <end position="511"/>
    </location>
</feature>
<keyword evidence="3" id="KW-1185">Reference proteome</keyword>
<feature type="region of interest" description="Disordered" evidence="1">
    <location>
        <begin position="1"/>
        <end position="41"/>
    </location>
</feature>
<evidence type="ECO:0000256" key="1">
    <source>
        <dbReference type="SAM" id="MobiDB-lite"/>
    </source>
</evidence>